<dbReference type="Gene3D" id="3.40.50.300">
    <property type="entry name" value="P-loop containing nucleotide triphosphate hydrolases"/>
    <property type="match status" value="1"/>
</dbReference>
<dbReference type="InterPro" id="IPR003439">
    <property type="entry name" value="ABC_transporter-like_ATP-bd"/>
</dbReference>
<dbReference type="InterPro" id="IPR003593">
    <property type="entry name" value="AAA+_ATPase"/>
</dbReference>
<evidence type="ECO:0000256" key="3">
    <source>
        <dbReference type="ARBA" id="ARBA00022840"/>
    </source>
</evidence>
<evidence type="ECO:0000313" key="5">
    <source>
        <dbReference type="EMBL" id="WBP90585.1"/>
    </source>
</evidence>
<keyword evidence="6" id="KW-1185">Reference proteome</keyword>
<evidence type="ECO:0000313" key="6">
    <source>
        <dbReference type="Proteomes" id="UP001212821"/>
    </source>
</evidence>
<evidence type="ECO:0000256" key="2">
    <source>
        <dbReference type="ARBA" id="ARBA00022741"/>
    </source>
</evidence>
<dbReference type="SMART" id="SM00382">
    <property type="entry name" value="AAA"/>
    <property type="match status" value="1"/>
</dbReference>
<reference evidence="6" key="1">
    <citation type="submission" date="2022-12" db="EMBL/GenBank/DDBJ databases">
        <authorList>
            <person name="Mo P."/>
        </authorList>
    </citation>
    <scope>NUCLEOTIDE SEQUENCE [LARGE SCALE GENOMIC DNA]</scope>
    <source>
        <strain evidence="6">HUAS 3-15</strain>
    </source>
</reference>
<organism evidence="5 6">
    <name type="scientific">Kitasatospora cathayae</name>
    <dbReference type="NCBI Taxonomy" id="3004092"/>
    <lineage>
        <taxon>Bacteria</taxon>
        <taxon>Bacillati</taxon>
        <taxon>Actinomycetota</taxon>
        <taxon>Actinomycetes</taxon>
        <taxon>Kitasatosporales</taxon>
        <taxon>Streptomycetaceae</taxon>
        <taxon>Kitasatospora</taxon>
    </lineage>
</organism>
<keyword evidence="1" id="KW-0813">Transport</keyword>
<dbReference type="InterPro" id="IPR027417">
    <property type="entry name" value="P-loop_NTPase"/>
</dbReference>
<accession>A0ABY7QCV6</accession>
<dbReference type="Pfam" id="PF00005">
    <property type="entry name" value="ABC_tran"/>
    <property type="match status" value="1"/>
</dbReference>
<dbReference type="RefSeq" id="WP_270149465.1">
    <property type="nucleotide sequence ID" value="NZ_CP115450.1"/>
</dbReference>
<proteinExistence type="predicted"/>
<dbReference type="SUPFAM" id="SSF52540">
    <property type="entry name" value="P-loop containing nucleoside triphosphate hydrolases"/>
    <property type="match status" value="1"/>
</dbReference>
<dbReference type="PANTHER" id="PTHR42734">
    <property type="entry name" value="METAL TRANSPORT SYSTEM ATP-BINDING PROTEIN TM_0124-RELATED"/>
    <property type="match status" value="1"/>
</dbReference>
<feature type="domain" description="ABC transporter" evidence="4">
    <location>
        <begin position="10"/>
        <end position="249"/>
    </location>
</feature>
<dbReference type="PROSITE" id="PS50893">
    <property type="entry name" value="ABC_TRANSPORTER_2"/>
    <property type="match status" value="1"/>
</dbReference>
<gene>
    <name evidence="5" type="ORF">O1G21_35130</name>
</gene>
<dbReference type="InterPro" id="IPR050153">
    <property type="entry name" value="Metal_Ion_Import_ABC"/>
</dbReference>
<keyword evidence="3 5" id="KW-0067">ATP-binding</keyword>
<dbReference type="GO" id="GO:0005524">
    <property type="term" value="F:ATP binding"/>
    <property type="evidence" value="ECO:0007669"/>
    <property type="project" value="UniProtKB-KW"/>
</dbReference>
<evidence type="ECO:0000259" key="4">
    <source>
        <dbReference type="PROSITE" id="PS50893"/>
    </source>
</evidence>
<name>A0ABY7QCV6_9ACTN</name>
<evidence type="ECO:0000256" key="1">
    <source>
        <dbReference type="ARBA" id="ARBA00022448"/>
    </source>
</evidence>
<dbReference type="EMBL" id="CP115450">
    <property type="protein sequence ID" value="WBP90585.1"/>
    <property type="molecule type" value="Genomic_DNA"/>
</dbReference>
<protein>
    <submittedName>
        <fullName evidence="5">ATP-binding cassette domain-containing protein</fullName>
    </submittedName>
</protein>
<keyword evidence="2" id="KW-0547">Nucleotide-binding</keyword>
<sequence>MSPSFDGPLLRTHDVDVVRDGRHLLRGITLEIQPGEHWALLGPNGAGKSTLLALLGAVSHPTRGTVDVLGRRLGRVDIRELRAHLGHVNPRHPLRSPLTVREVVLTGHTNTIEPEWHRKPAPEAVERVEQLIETLGMAAMAEAPWTTLSQGERGRALIARALMPSPRLLLLDEPATGLDLTARELLLDSLDLLRHQHPELASVLVTHHLEELPESTTHALLLRGGECVAAGTVDEVMTTELISETFGHPIRISRHEGRWTARAAARRVPGR</sequence>
<dbReference type="Proteomes" id="UP001212821">
    <property type="component" value="Chromosome"/>
</dbReference>